<gene>
    <name evidence="15" type="ORF">NSK_002851</name>
</gene>
<comment type="pathway">
    <text evidence="2">Protein modification; protein glycosylation.</text>
</comment>
<dbReference type="Pfam" id="PF04922">
    <property type="entry name" value="DIE2_ALG10"/>
    <property type="match status" value="1"/>
</dbReference>
<feature type="transmembrane region" description="Helical" evidence="14">
    <location>
        <begin position="476"/>
        <end position="495"/>
    </location>
</feature>
<feature type="transmembrane region" description="Helical" evidence="14">
    <location>
        <begin position="391"/>
        <end position="412"/>
    </location>
</feature>
<dbReference type="Proteomes" id="UP000355283">
    <property type="component" value="Unassembled WGS sequence"/>
</dbReference>
<comment type="caution">
    <text evidence="15">The sequence shown here is derived from an EMBL/GenBank/DDBJ whole genome shotgun (WGS) entry which is preliminary data.</text>
</comment>
<evidence type="ECO:0000313" key="16">
    <source>
        <dbReference type="Proteomes" id="UP000355283"/>
    </source>
</evidence>
<evidence type="ECO:0000256" key="2">
    <source>
        <dbReference type="ARBA" id="ARBA00004922"/>
    </source>
</evidence>
<evidence type="ECO:0000256" key="1">
    <source>
        <dbReference type="ARBA" id="ARBA00004477"/>
    </source>
</evidence>
<dbReference type="GO" id="GO:0005789">
    <property type="term" value="C:endoplasmic reticulum membrane"/>
    <property type="evidence" value="ECO:0007669"/>
    <property type="project" value="UniProtKB-SubCell"/>
</dbReference>
<feature type="transmembrane region" description="Helical" evidence="14">
    <location>
        <begin position="515"/>
        <end position="538"/>
    </location>
</feature>
<dbReference type="PANTHER" id="PTHR12989:SF10">
    <property type="entry name" value="DOL-P-GLC:GLC(2)MAN(9)GLCNAC(2)-PP-DOL ALPHA-1,2-GLUCOSYLTRANSFERASE-RELATED"/>
    <property type="match status" value="1"/>
</dbReference>
<protein>
    <recommendedName>
        <fullName evidence="5">Dol-P-Glc:Glc(2)Man(9)GlcNAc(2)-PP-Dol alpha-1,2-glucosyltransferase</fullName>
        <ecNumber evidence="4">2.4.1.256</ecNumber>
    </recommendedName>
</protein>
<sequence>MTASWSLSKRCWRRQAQKRQPGFLHVALDGFTRYQVLAGLALLHVGILLLFQWRVPDAYMDELFHERQTRAYCQGRFDVWDPKITTPPGLYLLGAALVRSIESVRRLIGVGGIPLCADDGPSLVPYLRPLSAAFNLGSFMLLQAIFYRVQQLSNGEALAQALNLSLYPVIFFFGFLDYTDAASLCAVLGMYYLARRQRHVQAAVVGGASLLLRQTNVIWVCFVLGTSIVEDLQTAFLKRDYYYPTTPLAGHSAKGQLSGTGSTGSGTGGLFFAAAGPKPNLPDPSEPLSFSLLLRFGVYLLRSLPSLLRRFWPYVLAILSFAGFLAWNGGRVVLGDAGHHVPTFHVAQFAYFLLLAACVHRPLFLVPGVWEPAEGDKCSAIEGFGRWLRSGAGTGGGLLPGMFILALAGLVLHRFTLSHPFLLADNRHYVFYLWRRVFQRYPFANLFLTPLYALAGWWLTTRVYQGSGASRRSSSLTVLVVGVAVALVLVPAHLLEPRYFTLPLVMTLLEAPPRSHTSLLLSTVLFVFIDALTVYVFLYRPFLWGDGSVARFMW</sequence>
<comment type="similarity">
    <text evidence="3">Belongs to the ALG10 glucosyltransferase family.</text>
</comment>
<evidence type="ECO:0000256" key="13">
    <source>
        <dbReference type="ARBA" id="ARBA00048064"/>
    </source>
</evidence>
<feature type="transmembrane region" description="Helical" evidence="14">
    <location>
        <begin position="34"/>
        <end position="51"/>
    </location>
</feature>
<evidence type="ECO:0000256" key="7">
    <source>
        <dbReference type="ARBA" id="ARBA00022679"/>
    </source>
</evidence>
<keyword evidence="7" id="KW-0808">Transferase</keyword>
<evidence type="ECO:0000256" key="14">
    <source>
        <dbReference type="SAM" id="Phobius"/>
    </source>
</evidence>
<name>A0A4D9D2R6_9STRA</name>
<keyword evidence="10 14" id="KW-1133">Transmembrane helix</keyword>
<keyword evidence="8 14" id="KW-0812">Transmembrane</keyword>
<dbReference type="AlphaFoldDB" id="A0A4D9D2R6"/>
<feature type="transmembrane region" description="Helical" evidence="14">
    <location>
        <begin position="443"/>
        <end position="464"/>
    </location>
</feature>
<feature type="transmembrane region" description="Helical" evidence="14">
    <location>
        <begin position="311"/>
        <end position="329"/>
    </location>
</feature>
<keyword evidence="9" id="KW-0256">Endoplasmic reticulum</keyword>
<dbReference type="GO" id="GO:0106073">
    <property type="term" value="F:dolichyl pyrophosphate Glc2Man9GlcNAc2 alpha-1,2-glucosyltransferase activity"/>
    <property type="evidence" value="ECO:0007669"/>
    <property type="project" value="UniProtKB-EC"/>
</dbReference>
<dbReference type="EC" id="2.4.1.256" evidence="4"/>
<keyword evidence="11 14" id="KW-0472">Membrane</keyword>
<proteinExistence type="inferred from homology"/>
<evidence type="ECO:0000256" key="4">
    <source>
        <dbReference type="ARBA" id="ARBA00011967"/>
    </source>
</evidence>
<evidence type="ECO:0000256" key="8">
    <source>
        <dbReference type="ARBA" id="ARBA00022692"/>
    </source>
</evidence>
<feature type="transmembrane region" description="Helical" evidence="14">
    <location>
        <begin position="169"/>
        <end position="193"/>
    </location>
</feature>
<evidence type="ECO:0000256" key="5">
    <source>
        <dbReference type="ARBA" id="ARBA00018512"/>
    </source>
</evidence>
<evidence type="ECO:0000256" key="10">
    <source>
        <dbReference type="ARBA" id="ARBA00022989"/>
    </source>
</evidence>
<evidence type="ECO:0000256" key="11">
    <source>
        <dbReference type="ARBA" id="ARBA00023136"/>
    </source>
</evidence>
<evidence type="ECO:0000256" key="9">
    <source>
        <dbReference type="ARBA" id="ARBA00022824"/>
    </source>
</evidence>
<dbReference type="PANTHER" id="PTHR12989">
    <property type="entry name" value="ALPHA-1,2-GLUCOSYLTRANSFERASE ALG10"/>
    <property type="match status" value="1"/>
</dbReference>
<comment type="subcellular location">
    <subcellularLocation>
        <location evidence="1">Endoplasmic reticulum membrane</location>
        <topology evidence="1">Multi-pass membrane protein</topology>
    </subcellularLocation>
</comment>
<dbReference type="GO" id="GO:0006488">
    <property type="term" value="P:dolichol-linked oligosaccharide biosynthetic process"/>
    <property type="evidence" value="ECO:0007669"/>
    <property type="project" value="InterPro"/>
</dbReference>
<accession>A0A4D9D2R6</accession>
<keyword evidence="6" id="KW-0328">Glycosyltransferase</keyword>
<evidence type="ECO:0000313" key="15">
    <source>
        <dbReference type="EMBL" id="TFJ86031.1"/>
    </source>
</evidence>
<evidence type="ECO:0000256" key="6">
    <source>
        <dbReference type="ARBA" id="ARBA00022676"/>
    </source>
</evidence>
<reference evidence="15 16" key="1">
    <citation type="submission" date="2019-01" db="EMBL/GenBank/DDBJ databases">
        <title>Nuclear Genome Assembly of the Microalgal Biofuel strain Nannochloropsis salina CCMP1776.</title>
        <authorList>
            <person name="Hovde B."/>
        </authorList>
    </citation>
    <scope>NUCLEOTIDE SEQUENCE [LARGE SCALE GENOMIC DNA]</scope>
    <source>
        <strain evidence="15 16">CCMP1776</strain>
    </source>
</reference>
<comment type="function">
    <text evidence="12">Dol-P-Glc:Glc(2)Man(9)GlcNAc(2)-PP-Dol alpha-1,2-glucosyltransferase that operates in the biosynthetic pathway of dolichol-linked oligosaccharides, the glycan precursors employed in protein asparagine (N)-glycosylation. The assembly of dolichol-linked oligosaccharides begins on the cytosolic side of the endoplasmic reticulum membrane and finishes in its lumen. The sequential addition of sugars to dolichol pyrophosphate produces dolichol-linked oligosaccharides containing fourteen sugars, including two GlcNAcs, nine mannoses and three glucoses. Once assembled, the oligosaccharide is transferred from the lipid to nascent proteins by oligosaccharyltransferases. In the lumen of the endoplasmic reticulum, adds the third and last glucose residue from dolichyl phosphate glucose (Dol-P-Glc) onto the lipid-linked oligosaccharide intermediate Glc(2)Man(9)GlcNAc(2)-PP-Dol to produce Glc(3)Man(9)GlcNAc(2)-PP-Dol.</text>
</comment>
<evidence type="ECO:0000256" key="12">
    <source>
        <dbReference type="ARBA" id="ARBA00044727"/>
    </source>
</evidence>
<comment type="catalytic activity">
    <reaction evidence="13">
        <text>an alpha-D-Glc-(1-&gt;3)-alpha-D-Glc-(1-&gt;3)-alpha-D-Man-(1-&gt;2)-alpha-D-Man-(1-&gt;2)-alpha-D-Man-(1-&gt;3)-[alpha-D-Man-(1-&gt;2)-alpha-D-Man-(1-&gt;3)-[alpha-D-Man-(1-&gt;2)-alpha-D-Man-(1-&gt;6)]-alpha-D-Man-(1-&gt;6)]-beta-D-Man-(1-&gt;4)-beta-D-GlcNAc-(1-&gt;4)-alpha-D-GlcNAc-diphospho-di-trans,poly-cis-dolichol + a di-trans,poly-cis-dolichyl beta-D-glucosyl phosphate = a alpha-D-Glc-(1-&gt;2)-alpha-D-Glc-(1-&gt;3)-alpha-D-Glc-(1-&gt;3)-alpha-D-Man-(1-&gt;2)-alpha-D-Man-(1-&gt;2)-alpha-D-Man-(1-&gt;3)-[alpha-D-Man-(1-&gt;2)-alpha-D-Man-(1-&gt;3)-[alpha-D-Man-(1-&gt;2)-alpha-D-Man-(1-&gt;6)]-alpha-D-Man-(1-&gt;6)]-beta-D-Man-(1-&gt;4)-beta-D-GlcNAc-(1-&gt;4)-alpha-D-GlcNAc-diphospho-di-trans,poly-cis-dolichol + a di-trans,poly-cis-dolichyl phosphate + H(+)</text>
        <dbReference type="Rhea" id="RHEA:29543"/>
        <dbReference type="Rhea" id="RHEA-COMP:19498"/>
        <dbReference type="Rhea" id="RHEA-COMP:19502"/>
        <dbReference type="Rhea" id="RHEA-COMP:19512"/>
        <dbReference type="Rhea" id="RHEA-COMP:19522"/>
        <dbReference type="ChEBI" id="CHEBI:15378"/>
        <dbReference type="ChEBI" id="CHEBI:57525"/>
        <dbReference type="ChEBI" id="CHEBI:57683"/>
        <dbReference type="ChEBI" id="CHEBI:132522"/>
        <dbReference type="ChEBI" id="CHEBI:132523"/>
        <dbReference type="EC" id="2.4.1.256"/>
    </reaction>
    <physiologicalReaction direction="left-to-right" evidence="13">
        <dbReference type="Rhea" id="RHEA:29544"/>
    </physiologicalReaction>
</comment>
<dbReference type="InterPro" id="IPR016900">
    <property type="entry name" value="Alg10"/>
</dbReference>
<dbReference type="OrthoDB" id="4769at2759"/>
<organism evidence="15 16">
    <name type="scientific">Nannochloropsis salina CCMP1776</name>
    <dbReference type="NCBI Taxonomy" id="1027361"/>
    <lineage>
        <taxon>Eukaryota</taxon>
        <taxon>Sar</taxon>
        <taxon>Stramenopiles</taxon>
        <taxon>Ochrophyta</taxon>
        <taxon>Eustigmatophyceae</taxon>
        <taxon>Eustigmatales</taxon>
        <taxon>Monodopsidaceae</taxon>
        <taxon>Microchloropsis</taxon>
        <taxon>Microchloropsis salina</taxon>
    </lineage>
</organism>
<dbReference type="EMBL" id="SDOX01000010">
    <property type="protein sequence ID" value="TFJ86031.1"/>
    <property type="molecule type" value="Genomic_DNA"/>
</dbReference>
<evidence type="ECO:0000256" key="3">
    <source>
        <dbReference type="ARBA" id="ARBA00010600"/>
    </source>
</evidence>
<feature type="transmembrane region" description="Helical" evidence="14">
    <location>
        <begin position="349"/>
        <end position="370"/>
    </location>
</feature>
<dbReference type="PIRSF" id="PIRSF028810">
    <property type="entry name" value="Alpha1_2_glucosyltferase_Alg10"/>
    <property type="match status" value="1"/>
</dbReference>
<keyword evidence="16" id="KW-1185">Reference proteome</keyword>